<protein>
    <recommendedName>
        <fullName evidence="4">serine-type D-Ala-D-Ala carboxypeptidase</fullName>
        <ecNumber evidence="4">3.4.16.4</ecNumber>
    </recommendedName>
</protein>
<evidence type="ECO:0000256" key="7">
    <source>
        <dbReference type="SAM" id="SignalP"/>
    </source>
</evidence>
<dbReference type="AlphaFoldDB" id="A0A9X4AKR3"/>
<dbReference type="GO" id="GO:0046677">
    <property type="term" value="P:response to antibiotic"/>
    <property type="evidence" value="ECO:0007669"/>
    <property type="project" value="InterPro"/>
</dbReference>
<comment type="caution">
    <text evidence="11">The sequence shown here is derived from an EMBL/GenBank/DDBJ whole genome shotgun (WGS) entry which is preliminary data.</text>
</comment>
<dbReference type="GO" id="GO:0071972">
    <property type="term" value="F:peptidoglycan L,D-transpeptidase activity"/>
    <property type="evidence" value="ECO:0007669"/>
    <property type="project" value="TreeGrafter"/>
</dbReference>
<evidence type="ECO:0000256" key="1">
    <source>
        <dbReference type="ARBA" id="ARBA00004370"/>
    </source>
</evidence>
<feature type="domain" description="Penicillin-binding protein dimerisation" evidence="9">
    <location>
        <begin position="157"/>
        <end position="319"/>
    </location>
</feature>
<dbReference type="InterPro" id="IPR005311">
    <property type="entry name" value="PBP_dimer"/>
</dbReference>
<dbReference type="PANTHER" id="PTHR30627">
    <property type="entry name" value="PEPTIDOGLYCAN D,D-TRANSPEPTIDASE"/>
    <property type="match status" value="1"/>
</dbReference>
<evidence type="ECO:0000313" key="12">
    <source>
        <dbReference type="Proteomes" id="UP001145050"/>
    </source>
</evidence>
<dbReference type="GO" id="GO:0005886">
    <property type="term" value="C:plasma membrane"/>
    <property type="evidence" value="ECO:0007669"/>
    <property type="project" value="TreeGrafter"/>
</dbReference>
<comment type="subcellular location">
    <subcellularLocation>
        <location evidence="1">Membrane</location>
    </subcellularLocation>
</comment>
<accession>A0A9X4AKR3</accession>
<dbReference type="SUPFAM" id="SSF56601">
    <property type="entry name" value="beta-lactamase/transpeptidase-like"/>
    <property type="match status" value="1"/>
</dbReference>
<name>A0A9X4AKR3_9BACI</name>
<evidence type="ECO:0000256" key="4">
    <source>
        <dbReference type="ARBA" id="ARBA00012448"/>
    </source>
</evidence>
<evidence type="ECO:0000256" key="5">
    <source>
        <dbReference type="ARBA" id="ARBA00023136"/>
    </source>
</evidence>
<dbReference type="Gene3D" id="3.30.1390.30">
    <property type="entry name" value="Penicillin-binding protein 2a, domain 3"/>
    <property type="match status" value="1"/>
</dbReference>
<dbReference type="Gene3D" id="3.90.1310.10">
    <property type="entry name" value="Penicillin-binding protein 2a (Domain 2)"/>
    <property type="match status" value="1"/>
</dbReference>
<evidence type="ECO:0000256" key="3">
    <source>
        <dbReference type="ARBA" id="ARBA00007171"/>
    </source>
</evidence>
<proteinExistence type="inferred from homology"/>
<feature type="signal peptide" evidence="7">
    <location>
        <begin position="1"/>
        <end position="19"/>
    </location>
</feature>
<feature type="chain" id="PRO_5040891502" description="serine-type D-Ala-D-Ala carboxypeptidase" evidence="7">
    <location>
        <begin position="20"/>
        <end position="675"/>
    </location>
</feature>
<evidence type="ECO:0000259" key="9">
    <source>
        <dbReference type="Pfam" id="PF03717"/>
    </source>
</evidence>
<evidence type="ECO:0000256" key="6">
    <source>
        <dbReference type="ARBA" id="ARBA00034000"/>
    </source>
</evidence>
<dbReference type="Pfam" id="PF00905">
    <property type="entry name" value="Transpeptidase"/>
    <property type="match status" value="1"/>
</dbReference>
<evidence type="ECO:0000313" key="11">
    <source>
        <dbReference type="EMBL" id="MDC3423099.1"/>
    </source>
</evidence>
<dbReference type="GO" id="GO:0071555">
    <property type="term" value="P:cell wall organization"/>
    <property type="evidence" value="ECO:0007669"/>
    <property type="project" value="TreeGrafter"/>
</dbReference>
<feature type="domain" description="Penicillin-binding protein transpeptidase" evidence="8">
    <location>
        <begin position="358"/>
        <end position="664"/>
    </location>
</feature>
<dbReference type="SUPFAM" id="SSF54427">
    <property type="entry name" value="NTF2-like"/>
    <property type="match status" value="1"/>
</dbReference>
<dbReference type="Pfam" id="PF05223">
    <property type="entry name" value="MecA_N"/>
    <property type="match status" value="1"/>
</dbReference>
<keyword evidence="7" id="KW-0732">Signal</keyword>
<dbReference type="PANTHER" id="PTHR30627:SF25">
    <property type="entry name" value="PENICILLIN-BINDING PROTEIN 3"/>
    <property type="match status" value="1"/>
</dbReference>
<dbReference type="InterPro" id="IPR050515">
    <property type="entry name" value="Beta-lactam/transpept"/>
</dbReference>
<dbReference type="GO" id="GO:0009002">
    <property type="term" value="F:serine-type D-Ala-D-Ala carboxypeptidase activity"/>
    <property type="evidence" value="ECO:0007669"/>
    <property type="project" value="UniProtKB-EC"/>
</dbReference>
<dbReference type="PROSITE" id="PS51257">
    <property type="entry name" value="PROKAR_LIPOPROTEIN"/>
    <property type="match status" value="1"/>
</dbReference>
<dbReference type="GO" id="GO:0008658">
    <property type="term" value="F:penicillin binding"/>
    <property type="evidence" value="ECO:0007669"/>
    <property type="project" value="InterPro"/>
</dbReference>
<dbReference type="Gene3D" id="3.10.450.100">
    <property type="entry name" value="NTF2-like, domain 1"/>
    <property type="match status" value="1"/>
</dbReference>
<reference evidence="11" key="1">
    <citation type="submission" date="2022-06" db="EMBL/GenBank/DDBJ databases">
        <title>Aquibacillus sp. a new bacterium isolated from soil saline samples.</title>
        <authorList>
            <person name="Galisteo C."/>
            <person name="De La Haba R."/>
            <person name="Sanchez-Porro C."/>
            <person name="Ventosa A."/>
        </authorList>
    </citation>
    <scope>NUCLEOTIDE SEQUENCE</scope>
    <source>
        <strain evidence="11">3ASR75-11</strain>
    </source>
</reference>
<dbReference type="RefSeq" id="WP_272435208.1">
    <property type="nucleotide sequence ID" value="NZ_JAMQKB010000001.1"/>
</dbReference>
<evidence type="ECO:0000256" key="2">
    <source>
        <dbReference type="ARBA" id="ARBA00004752"/>
    </source>
</evidence>
<dbReference type="InterPro" id="IPR007887">
    <property type="entry name" value="MecA_N"/>
</dbReference>
<dbReference type="Gene3D" id="3.40.710.10">
    <property type="entry name" value="DD-peptidase/beta-lactamase superfamily"/>
    <property type="match status" value="1"/>
</dbReference>
<keyword evidence="5" id="KW-0472">Membrane</keyword>
<dbReference type="InterPro" id="IPR032710">
    <property type="entry name" value="NTF2-like_dom_sf"/>
</dbReference>
<organism evidence="11 12">
    <name type="scientific">Terrihalobacillus insolitus</name>
    <dbReference type="NCBI Taxonomy" id="2950438"/>
    <lineage>
        <taxon>Bacteria</taxon>
        <taxon>Bacillati</taxon>
        <taxon>Bacillota</taxon>
        <taxon>Bacilli</taxon>
        <taxon>Bacillales</taxon>
        <taxon>Bacillaceae</taxon>
        <taxon>Terrihalobacillus</taxon>
    </lineage>
</organism>
<evidence type="ECO:0000259" key="10">
    <source>
        <dbReference type="Pfam" id="PF05223"/>
    </source>
</evidence>
<dbReference type="SUPFAM" id="SSF56519">
    <property type="entry name" value="Penicillin binding protein dimerisation domain"/>
    <property type="match status" value="1"/>
</dbReference>
<comment type="catalytic activity">
    <reaction evidence="6">
        <text>Preferential cleavage: (Ac)2-L-Lys-D-Ala-|-D-Ala. Also transpeptidation of peptidyl-alanyl moieties that are N-acyl substituents of D-alanine.</text>
        <dbReference type="EC" id="3.4.16.4"/>
    </reaction>
</comment>
<dbReference type="InterPro" id="IPR012338">
    <property type="entry name" value="Beta-lactam/transpept-like"/>
</dbReference>
<evidence type="ECO:0000259" key="8">
    <source>
        <dbReference type="Pfam" id="PF00905"/>
    </source>
</evidence>
<dbReference type="EC" id="3.4.16.4" evidence="4"/>
<sequence>MSIRWVGMILFLFVLTACSNEDEVTPDDVMKEYVDNWNEQKFSEMYDMLSNESRELYPTEKYVDRYQKIYNDLQVENLDISFEGLSEEEQKTSLEEGKATIPINVKMTTLAGPIEFQYETTLVQQDSEDEKSWNVTWDPGLIFPALKDGGDIRFETEYPKRGEIFDRNGNGLAVNAPIYEIGVVPSKLGDDPDQMKEKIASLLTMDIESIETALNAGWVQPDLFVPLKKVPTTYANLEKLWELEPVMKKDTTGRLYPYGKATAHLTGYIGKITAEELNEMEPGVYSQNDVIGKRGLEQLFESRLKGEKGIKVVVTQEEANKEDVILAEKPVKHGEDITLTINADIQKAIYTSYQENAGTAASINPKTGQTLALVSSPAFDPNDLTYGISQEQWSKLQEDPNKPLINRFAATYSPGSTFKPITASIGLKSGVIKPGEGIEIDGLTWKKDNSWGNYEVKRVSESNEPVDVTDALIRSDNIYFAKKAVEMGSDTLTNGLKSFGFGEDFPFEYPIESSSITSSGSISSEVQLADTGYGQGQIQLSALHLATAYTPILNDGNLIKPTLELDAETSQVWSEDLLTTDQAQLIQEALRKVVSAPNGTARGANVEDLTLSGKTGTAELKKSGEEKGQENGWFVAYPTNEQDILIAMMVEKIENEQGGSGYVVNKVTDIFKQIK</sequence>
<feature type="domain" description="NTF2-like N-terminal transpeptidase" evidence="10">
    <location>
        <begin position="25"/>
        <end position="149"/>
    </location>
</feature>
<gene>
    <name evidence="11" type="ORF">NC797_01080</name>
</gene>
<dbReference type="EMBL" id="JAMQKB010000001">
    <property type="protein sequence ID" value="MDC3423099.1"/>
    <property type="molecule type" value="Genomic_DNA"/>
</dbReference>
<keyword evidence="12" id="KW-1185">Reference proteome</keyword>
<dbReference type="InterPro" id="IPR036138">
    <property type="entry name" value="PBP_dimer_sf"/>
</dbReference>
<dbReference type="InterPro" id="IPR001460">
    <property type="entry name" value="PCN-bd_Tpept"/>
</dbReference>
<dbReference type="Proteomes" id="UP001145050">
    <property type="component" value="Unassembled WGS sequence"/>
</dbReference>
<comment type="similarity">
    <text evidence="3">Belongs to the transpeptidase family.</text>
</comment>
<comment type="pathway">
    <text evidence="2">Cell wall biogenesis; peptidoglycan biosynthesis.</text>
</comment>
<dbReference type="Pfam" id="PF03717">
    <property type="entry name" value="PBP_dimer"/>
    <property type="match status" value="1"/>
</dbReference>